<reference evidence="1" key="1">
    <citation type="journal article" date="2021" name="Proc. Natl. Acad. Sci. U.S.A.">
        <title>A Catalog of Tens of Thousands of Viruses from Human Metagenomes Reveals Hidden Associations with Chronic Diseases.</title>
        <authorList>
            <person name="Tisza M.J."/>
            <person name="Buck C.B."/>
        </authorList>
    </citation>
    <scope>NUCLEOTIDE SEQUENCE</scope>
    <source>
        <strain evidence="1">CtYaH2</strain>
    </source>
</reference>
<evidence type="ECO:0000313" key="1">
    <source>
        <dbReference type="EMBL" id="DAG01894.1"/>
    </source>
</evidence>
<protein>
    <submittedName>
        <fullName evidence="1">Uncharacterized protein</fullName>
    </submittedName>
</protein>
<proteinExistence type="predicted"/>
<sequence length="31" mass="3811">MKDYPFNLYQTFRQLVAYLFDFFKICKISVA</sequence>
<name>A0A8S5V5B4_9CAUD</name>
<organism evidence="1">
    <name type="scientific">Siphoviridae sp. ctYaH2</name>
    <dbReference type="NCBI Taxonomy" id="2825549"/>
    <lineage>
        <taxon>Viruses</taxon>
        <taxon>Duplodnaviria</taxon>
        <taxon>Heunggongvirae</taxon>
        <taxon>Uroviricota</taxon>
        <taxon>Caudoviricetes</taxon>
    </lineage>
</organism>
<dbReference type="EMBL" id="BK016199">
    <property type="protein sequence ID" value="DAG01894.1"/>
    <property type="molecule type" value="Genomic_DNA"/>
</dbReference>
<accession>A0A8S5V5B4</accession>